<dbReference type="InterPro" id="IPR036420">
    <property type="entry name" value="BRCT_dom_sf"/>
</dbReference>
<dbReference type="STRING" id="1713.GCA_000718325_01103"/>
<dbReference type="AlphaFoldDB" id="A0A4Q1KZ03"/>
<evidence type="ECO:0000313" key="1">
    <source>
        <dbReference type="EMBL" id="RXR27934.1"/>
    </source>
</evidence>
<dbReference type="EMBL" id="SDJR01000001">
    <property type="protein sequence ID" value="RXR27934.1"/>
    <property type="molecule type" value="Genomic_DNA"/>
</dbReference>
<accession>A0A4Q1KZ03</accession>
<evidence type="ECO:0000313" key="2">
    <source>
        <dbReference type="EMBL" id="RXR35628.1"/>
    </source>
</evidence>
<dbReference type="Proteomes" id="UP000289805">
    <property type="component" value="Unassembled WGS sequence"/>
</dbReference>
<protein>
    <recommendedName>
        <fullName evidence="5">BRCT domain-containing protein</fullName>
    </recommendedName>
</protein>
<evidence type="ECO:0008006" key="5">
    <source>
        <dbReference type="Google" id="ProtNLM"/>
    </source>
</evidence>
<reference evidence="3 4" key="1">
    <citation type="submission" date="2019-01" db="EMBL/GenBank/DDBJ databases">
        <title>Oerskovia turbata Genome sequencing and assembly.</title>
        <authorList>
            <person name="Dou T."/>
        </authorList>
    </citation>
    <scope>NUCLEOTIDE SEQUENCE [LARGE SCALE GENOMIC DNA]</scope>
    <source>
        <strain evidence="2 3">JCM12123</strain>
        <strain evidence="1 4">JCM3160</strain>
    </source>
</reference>
<sequence length="109" mass="11771">MPVVHTLKGKEIVFTGRSPEGRAELSRLALAAGAQRVSADVNQTTSIFVRGEHNPAWSHGNFGKREELVADLQRRGFGIRIISLDGFRALVRGESAPTLPPHTATPSSD</sequence>
<dbReference type="Proteomes" id="UP000290517">
    <property type="component" value="Unassembled WGS sequence"/>
</dbReference>
<organism evidence="2 3">
    <name type="scientific">Oerskovia turbata</name>
    <dbReference type="NCBI Taxonomy" id="1713"/>
    <lineage>
        <taxon>Bacteria</taxon>
        <taxon>Bacillati</taxon>
        <taxon>Actinomycetota</taxon>
        <taxon>Actinomycetes</taxon>
        <taxon>Micrococcales</taxon>
        <taxon>Cellulomonadaceae</taxon>
        <taxon>Oerskovia</taxon>
    </lineage>
</organism>
<comment type="caution">
    <text evidence="2">The sequence shown here is derived from an EMBL/GenBank/DDBJ whole genome shotgun (WGS) entry which is preliminary data.</text>
</comment>
<dbReference type="OrthoDB" id="4939521at2"/>
<dbReference type="Gene3D" id="3.40.50.10190">
    <property type="entry name" value="BRCT domain"/>
    <property type="match status" value="1"/>
</dbReference>
<evidence type="ECO:0000313" key="4">
    <source>
        <dbReference type="Proteomes" id="UP000290517"/>
    </source>
</evidence>
<keyword evidence="4" id="KW-1185">Reference proteome</keyword>
<dbReference type="EMBL" id="SDJQ01000007">
    <property type="protein sequence ID" value="RXR35628.1"/>
    <property type="molecule type" value="Genomic_DNA"/>
</dbReference>
<dbReference type="SUPFAM" id="SSF52113">
    <property type="entry name" value="BRCT domain"/>
    <property type="match status" value="1"/>
</dbReference>
<proteinExistence type="predicted"/>
<evidence type="ECO:0000313" key="3">
    <source>
        <dbReference type="Proteomes" id="UP000289805"/>
    </source>
</evidence>
<name>A0A4Q1KZ03_9CELL</name>
<gene>
    <name evidence="1" type="ORF">EQW73_01080</name>
    <name evidence="2" type="ORF">EQW78_04670</name>
</gene>
<dbReference type="RefSeq" id="WP_129429381.1">
    <property type="nucleotide sequence ID" value="NZ_JOFV01000004.1"/>
</dbReference>